<dbReference type="GO" id="GO:0005737">
    <property type="term" value="C:cytoplasm"/>
    <property type="evidence" value="ECO:0007669"/>
    <property type="project" value="UniProtKB-SubCell"/>
</dbReference>
<dbReference type="PANTHER" id="PTHR21022:SF19">
    <property type="entry name" value="PREPHENATE DEHYDRATASE-RELATED"/>
    <property type="match status" value="1"/>
</dbReference>
<dbReference type="NCBIfam" id="TIGR01807">
    <property type="entry name" value="CM_P2"/>
    <property type="match status" value="1"/>
</dbReference>
<dbReference type="Gene3D" id="3.40.190.10">
    <property type="entry name" value="Periplasmic binding protein-like II"/>
    <property type="match status" value="2"/>
</dbReference>
<feature type="coiled-coil region" evidence="20">
    <location>
        <begin position="7"/>
        <end position="41"/>
    </location>
</feature>
<comment type="catalytic activity">
    <reaction evidence="18">
        <text>prephenate + H(+) = 3-phenylpyruvate + CO2 + H2O</text>
        <dbReference type="Rhea" id="RHEA:21648"/>
        <dbReference type="ChEBI" id="CHEBI:15377"/>
        <dbReference type="ChEBI" id="CHEBI:15378"/>
        <dbReference type="ChEBI" id="CHEBI:16526"/>
        <dbReference type="ChEBI" id="CHEBI:18005"/>
        <dbReference type="ChEBI" id="CHEBI:29934"/>
        <dbReference type="EC" id="4.2.1.51"/>
    </reaction>
</comment>
<dbReference type="PROSITE" id="PS51171">
    <property type="entry name" value="PREPHENATE_DEHYDR_3"/>
    <property type="match status" value="1"/>
</dbReference>
<evidence type="ECO:0000256" key="2">
    <source>
        <dbReference type="ARBA" id="ARBA00002364"/>
    </source>
</evidence>
<gene>
    <name evidence="24" type="ORF">DEM34_07870</name>
</gene>
<dbReference type="InterPro" id="IPR010957">
    <property type="entry name" value="G/b/e-P-prot_chorismate_mutase"/>
</dbReference>
<name>A0A2U2N315_9GAMM</name>
<dbReference type="InterPro" id="IPR018528">
    <property type="entry name" value="Preph_deHydtase_CS"/>
</dbReference>
<dbReference type="CDD" id="cd04905">
    <property type="entry name" value="ACT_CM-PDT"/>
    <property type="match status" value="1"/>
</dbReference>
<dbReference type="FunFam" id="3.30.70.260:FF:000012">
    <property type="entry name" value="Prephenate dehydratase"/>
    <property type="match status" value="1"/>
</dbReference>
<keyword evidence="11" id="KW-0057">Aromatic amino acid biosynthesis</keyword>
<dbReference type="SUPFAM" id="SSF53850">
    <property type="entry name" value="Periplasmic binding protein-like II"/>
    <property type="match status" value="1"/>
</dbReference>
<evidence type="ECO:0000256" key="4">
    <source>
        <dbReference type="ARBA" id="ARBA00004741"/>
    </source>
</evidence>
<accession>A0A2U2N315</accession>
<dbReference type="RefSeq" id="WP_109677982.1">
    <property type="nucleotide sequence ID" value="NZ_CP086615.1"/>
</dbReference>
<dbReference type="Pfam" id="PF00800">
    <property type="entry name" value="PDT"/>
    <property type="match status" value="1"/>
</dbReference>
<dbReference type="AlphaFoldDB" id="A0A2U2N315"/>
<evidence type="ECO:0000256" key="11">
    <source>
        <dbReference type="ARBA" id="ARBA00023141"/>
    </source>
</evidence>
<evidence type="ECO:0000256" key="16">
    <source>
        <dbReference type="ARBA" id="ARBA00031175"/>
    </source>
</evidence>
<comment type="function">
    <text evidence="2">Catalyzes the Claisen rearrangement of chorismate to prephenate and the decarboxylation/dehydration of prephenate to phenylpyruvate.</text>
</comment>
<evidence type="ECO:0000256" key="19">
    <source>
        <dbReference type="PIRSR" id="PIRSR001500-2"/>
    </source>
</evidence>
<comment type="catalytic activity">
    <reaction evidence="1">
        <text>chorismate = prephenate</text>
        <dbReference type="Rhea" id="RHEA:13897"/>
        <dbReference type="ChEBI" id="CHEBI:29748"/>
        <dbReference type="ChEBI" id="CHEBI:29934"/>
        <dbReference type="EC" id="5.4.99.5"/>
    </reaction>
</comment>
<protein>
    <recommendedName>
        <fullName evidence="8">Bifunctional chorismate mutase/prephenate dehydratase</fullName>
        <ecNumber evidence="7">4.2.1.51</ecNumber>
        <ecNumber evidence="6">5.4.99.5</ecNumber>
    </recommendedName>
    <alternativeName>
        <fullName evidence="17">Chorismate mutase-prephenate dehydratase</fullName>
    </alternativeName>
    <alternativeName>
        <fullName evidence="16">p-protein</fullName>
    </alternativeName>
</protein>
<evidence type="ECO:0000259" key="22">
    <source>
        <dbReference type="PROSITE" id="PS51171"/>
    </source>
</evidence>
<dbReference type="NCBIfam" id="NF008865">
    <property type="entry name" value="PRK11898.1"/>
    <property type="match status" value="1"/>
</dbReference>
<keyword evidence="12" id="KW-0584">Phenylalanine biosynthesis</keyword>
<dbReference type="Pfam" id="PF01842">
    <property type="entry name" value="ACT"/>
    <property type="match status" value="1"/>
</dbReference>
<dbReference type="PANTHER" id="PTHR21022">
    <property type="entry name" value="PREPHENATE DEHYDRATASE P PROTEIN"/>
    <property type="match status" value="1"/>
</dbReference>
<evidence type="ECO:0000256" key="12">
    <source>
        <dbReference type="ARBA" id="ARBA00023222"/>
    </source>
</evidence>
<evidence type="ECO:0000256" key="13">
    <source>
        <dbReference type="ARBA" id="ARBA00023235"/>
    </source>
</evidence>
<dbReference type="GO" id="GO:0004106">
    <property type="term" value="F:chorismate mutase activity"/>
    <property type="evidence" value="ECO:0007669"/>
    <property type="project" value="UniProtKB-EC"/>
</dbReference>
<evidence type="ECO:0000313" key="24">
    <source>
        <dbReference type="EMBL" id="PWG63473.1"/>
    </source>
</evidence>
<dbReference type="PROSITE" id="PS51671">
    <property type="entry name" value="ACT"/>
    <property type="match status" value="1"/>
</dbReference>
<evidence type="ECO:0000256" key="8">
    <source>
        <dbReference type="ARBA" id="ARBA00014401"/>
    </source>
</evidence>
<evidence type="ECO:0000256" key="9">
    <source>
        <dbReference type="ARBA" id="ARBA00022490"/>
    </source>
</evidence>
<dbReference type="GO" id="GO:0004664">
    <property type="term" value="F:prephenate dehydratase activity"/>
    <property type="evidence" value="ECO:0007669"/>
    <property type="project" value="UniProtKB-EC"/>
</dbReference>
<dbReference type="InterPro" id="IPR001086">
    <property type="entry name" value="Preph_deHydtase"/>
</dbReference>
<evidence type="ECO:0000256" key="17">
    <source>
        <dbReference type="ARBA" id="ARBA00031520"/>
    </source>
</evidence>
<dbReference type="EMBL" id="QFFI01000010">
    <property type="protein sequence ID" value="PWG63473.1"/>
    <property type="molecule type" value="Genomic_DNA"/>
</dbReference>
<evidence type="ECO:0000256" key="14">
    <source>
        <dbReference type="ARBA" id="ARBA00023239"/>
    </source>
</evidence>
<dbReference type="InterPro" id="IPR036979">
    <property type="entry name" value="CM_dom_sf"/>
</dbReference>
<keyword evidence="25" id="KW-1185">Reference proteome</keyword>
<dbReference type="OrthoDB" id="9802281at2"/>
<dbReference type="EC" id="5.4.99.5" evidence="6"/>
<feature type="domain" description="ACT" evidence="23">
    <location>
        <begin position="280"/>
        <end position="357"/>
    </location>
</feature>
<dbReference type="PROSITE" id="PS00858">
    <property type="entry name" value="PREPHENATE_DEHYDR_2"/>
    <property type="match status" value="1"/>
</dbReference>
<evidence type="ECO:0000256" key="15">
    <source>
        <dbReference type="ARBA" id="ARBA00023268"/>
    </source>
</evidence>
<comment type="caution">
    <text evidence="24">The sequence shown here is derived from an EMBL/GenBank/DDBJ whole genome shotgun (WGS) entry which is preliminary data.</text>
</comment>
<dbReference type="CDD" id="cd13630">
    <property type="entry name" value="PBP2_PDT_1"/>
    <property type="match status" value="1"/>
</dbReference>
<keyword evidence="9" id="KW-0963">Cytoplasm</keyword>
<dbReference type="PIRSF" id="PIRSF001500">
    <property type="entry name" value="Chor_mut_pdt_Ppr"/>
    <property type="match status" value="1"/>
</dbReference>
<dbReference type="InterPro" id="IPR036263">
    <property type="entry name" value="Chorismate_II_sf"/>
</dbReference>
<dbReference type="Gene3D" id="1.20.59.10">
    <property type="entry name" value="Chorismate mutase"/>
    <property type="match status" value="1"/>
</dbReference>
<evidence type="ECO:0000256" key="3">
    <source>
        <dbReference type="ARBA" id="ARBA00004496"/>
    </source>
</evidence>
<dbReference type="InterPro" id="IPR002701">
    <property type="entry name" value="CM_II_prokaryot"/>
</dbReference>
<dbReference type="GO" id="GO:0046417">
    <property type="term" value="P:chorismate metabolic process"/>
    <property type="evidence" value="ECO:0007669"/>
    <property type="project" value="InterPro"/>
</dbReference>
<dbReference type="PROSITE" id="PS51168">
    <property type="entry name" value="CHORISMATE_MUT_2"/>
    <property type="match status" value="1"/>
</dbReference>
<dbReference type="GO" id="GO:0009094">
    <property type="term" value="P:L-phenylalanine biosynthetic process"/>
    <property type="evidence" value="ECO:0007669"/>
    <property type="project" value="UniProtKB-UniPathway"/>
</dbReference>
<sequence>MSDDDALQSVRARIDEIDEQLLRLINERAEAAREVARIKREAGDAGDFYRPAREVEVLRRMREANAGPLPDADVTRLFREIMSACLALQRPLTVAFLGPEGTFTQEAAIKHFGHGVKSLPLDGIDAVFREVESGSAEYGVVPVENSTEGVVSHTLDRFLNSSLHIVGEVELPVRHNLATLAEDPSTVQRVYSHQQGLAQCRVWLDTNLPRAERIAVSSTAEAARLAAEDPTAAALASDAAAERYGLGVRYPSVQDGAANTTRFLVLGEQSPPPSGEDKTSIVVARENRPGGLAGLLAPLARYGLNMTRLESRPSRQGMWEYVFFIDILGHAEDPTLKRALGEMQQLASLLKILGSYPRAAH</sequence>
<dbReference type="Proteomes" id="UP000245474">
    <property type="component" value="Unassembled WGS sequence"/>
</dbReference>
<dbReference type="FunFam" id="3.40.190.10:FF:000029">
    <property type="entry name" value="Chorismate mutase/Prephenate dehydratase"/>
    <property type="match status" value="1"/>
</dbReference>
<comment type="pathway">
    <text evidence="4">Amino-acid biosynthesis; L-phenylalanine biosynthesis; phenylpyruvate from prephenate: step 1/1.</text>
</comment>
<dbReference type="EC" id="4.2.1.51" evidence="7"/>
<evidence type="ECO:0000256" key="20">
    <source>
        <dbReference type="SAM" id="Coils"/>
    </source>
</evidence>
<keyword evidence="13" id="KW-0413">Isomerase</keyword>
<evidence type="ECO:0000256" key="7">
    <source>
        <dbReference type="ARBA" id="ARBA00013147"/>
    </source>
</evidence>
<keyword evidence="10" id="KW-0028">Amino-acid biosynthesis</keyword>
<feature type="domain" description="Prephenate dehydratase" evidence="22">
    <location>
        <begin position="93"/>
        <end position="268"/>
    </location>
</feature>
<dbReference type="InterPro" id="IPR045865">
    <property type="entry name" value="ACT-like_dom_sf"/>
</dbReference>
<evidence type="ECO:0000256" key="18">
    <source>
        <dbReference type="ARBA" id="ARBA00047848"/>
    </source>
</evidence>
<dbReference type="SUPFAM" id="SSF55021">
    <property type="entry name" value="ACT-like"/>
    <property type="match status" value="1"/>
</dbReference>
<evidence type="ECO:0000256" key="10">
    <source>
        <dbReference type="ARBA" id="ARBA00022605"/>
    </source>
</evidence>
<keyword evidence="14" id="KW-0456">Lyase</keyword>
<dbReference type="InterPro" id="IPR008242">
    <property type="entry name" value="Chor_mutase/pphenate_deHydtase"/>
</dbReference>
<comment type="pathway">
    <text evidence="5">Metabolic intermediate biosynthesis; prephenate biosynthesis; prephenate from chorismate: step 1/1.</text>
</comment>
<evidence type="ECO:0000256" key="1">
    <source>
        <dbReference type="ARBA" id="ARBA00000824"/>
    </source>
</evidence>
<dbReference type="Pfam" id="PF01817">
    <property type="entry name" value="CM_2"/>
    <property type="match status" value="1"/>
</dbReference>
<dbReference type="SUPFAM" id="SSF48600">
    <property type="entry name" value="Chorismate mutase II"/>
    <property type="match status" value="1"/>
</dbReference>
<dbReference type="InterPro" id="IPR002912">
    <property type="entry name" value="ACT_dom"/>
</dbReference>
<dbReference type="UniPathway" id="UPA00120">
    <property type="reaction ID" value="UER00203"/>
</dbReference>
<feature type="domain" description="Chorismate mutase" evidence="21">
    <location>
        <begin position="1"/>
        <end position="93"/>
    </location>
</feature>
<comment type="subcellular location">
    <subcellularLocation>
        <location evidence="3">Cytoplasm</location>
    </subcellularLocation>
</comment>
<keyword evidence="15" id="KW-0511">Multifunctional enzyme</keyword>
<keyword evidence="20" id="KW-0175">Coiled coil</keyword>
<evidence type="ECO:0000256" key="5">
    <source>
        <dbReference type="ARBA" id="ARBA00004817"/>
    </source>
</evidence>
<dbReference type="SMART" id="SM00830">
    <property type="entry name" value="CM_2"/>
    <property type="match status" value="1"/>
</dbReference>
<feature type="site" description="Essential for prephenate dehydratase activity" evidence="19">
    <location>
        <position position="261"/>
    </location>
</feature>
<organism evidence="24 25">
    <name type="scientific">Sediminicurvatus halobius</name>
    <dbReference type="NCBI Taxonomy" id="2182432"/>
    <lineage>
        <taxon>Bacteria</taxon>
        <taxon>Pseudomonadati</taxon>
        <taxon>Pseudomonadota</taxon>
        <taxon>Gammaproteobacteria</taxon>
        <taxon>Chromatiales</taxon>
        <taxon>Ectothiorhodospiraceae</taxon>
        <taxon>Sediminicurvatus</taxon>
    </lineage>
</organism>
<dbReference type="UniPathway" id="UPA00121">
    <property type="reaction ID" value="UER00345"/>
</dbReference>
<dbReference type="Gene3D" id="3.30.70.260">
    <property type="match status" value="1"/>
</dbReference>
<evidence type="ECO:0000259" key="21">
    <source>
        <dbReference type="PROSITE" id="PS51168"/>
    </source>
</evidence>
<proteinExistence type="predicted"/>
<evidence type="ECO:0000313" key="25">
    <source>
        <dbReference type="Proteomes" id="UP000245474"/>
    </source>
</evidence>
<evidence type="ECO:0000256" key="6">
    <source>
        <dbReference type="ARBA" id="ARBA00012404"/>
    </source>
</evidence>
<reference evidence="24 25" key="1">
    <citation type="submission" date="2018-05" db="EMBL/GenBank/DDBJ databases">
        <title>Spiribacter halobius sp. nov., a moderately halophilic bacterium isolated from marine solar saltern.</title>
        <authorList>
            <person name="Zheng W.-S."/>
            <person name="Lu D.-C."/>
            <person name="Du Z.-J."/>
        </authorList>
    </citation>
    <scope>NUCLEOTIDE SEQUENCE [LARGE SCALE GENOMIC DNA]</scope>
    <source>
        <strain evidence="24 25">E85</strain>
    </source>
</reference>
<evidence type="ECO:0000259" key="23">
    <source>
        <dbReference type="PROSITE" id="PS51671"/>
    </source>
</evidence>